<keyword evidence="4" id="KW-1185">Reference proteome</keyword>
<dbReference type="Gene3D" id="3.60.21.10">
    <property type="match status" value="1"/>
</dbReference>
<evidence type="ECO:0000313" key="4">
    <source>
        <dbReference type="Proteomes" id="UP000245639"/>
    </source>
</evidence>
<feature type="domain" description="Capsule synthesis protein CapA" evidence="2">
    <location>
        <begin position="69"/>
        <end position="313"/>
    </location>
</feature>
<dbReference type="Pfam" id="PF09587">
    <property type="entry name" value="PGA_cap"/>
    <property type="match status" value="1"/>
</dbReference>
<dbReference type="PANTHER" id="PTHR33393:SF13">
    <property type="entry name" value="PGA BIOSYNTHESIS PROTEIN CAPA"/>
    <property type="match status" value="1"/>
</dbReference>
<dbReference type="EMBL" id="QEKW01000005">
    <property type="protein sequence ID" value="PVZ10178.1"/>
    <property type="molecule type" value="Genomic_DNA"/>
</dbReference>
<name>A0A2U1FDE3_9PSEU</name>
<proteinExistence type="inferred from homology"/>
<dbReference type="InterPro" id="IPR019079">
    <property type="entry name" value="Capsule_synth_CapA"/>
</dbReference>
<accession>A0A2U1FDE3</accession>
<gene>
    <name evidence="3" type="ORF">C8D89_105255</name>
</gene>
<dbReference type="InterPro" id="IPR052169">
    <property type="entry name" value="CW_Biosynth-Accessory"/>
</dbReference>
<comment type="similarity">
    <text evidence="1">Belongs to the CapA family.</text>
</comment>
<dbReference type="Proteomes" id="UP000245639">
    <property type="component" value="Unassembled WGS sequence"/>
</dbReference>
<evidence type="ECO:0000259" key="2">
    <source>
        <dbReference type="SMART" id="SM00854"/>
    </source>
</evidence>
<reference evidence="3 4" key="1">
    <citation type="submission" date="2018-04" db="EMBL/GenBank/DDBJ databases">
        <title>Genomic Encyclopedia of Type Strains, Phase IV (KMG-IV): sequencing the most valuable type-strain genomes for metagenomic binning, comparative biology and taxonomic classification.</title>
        <authorList>
            <person name="Goeker M."/>
        </authorList>
    </citation>
    <scope>NUCLEOTIDE SEQUENCE [LARGE SCALE GENOMIC DNA]</scope>
    <source>
        <strain evidence="3 4">DSM 45771</strain>
    </source>
</reference>
<comment type="caution">
    <text evidence="3">The sequence shown here is derived from an EMBL/GenBank/DDBJ whole genome shotgun (WGS) entry which is preliminary data.</text>
</comment>
<dbReference type="SMART" id="SM00854">
    <property type="entry name" value="PGA_cap"/>
    <property type="match status" value="1"/>
</dbReference>
<dbReference type="SUPFAM" id="SSF56300">
    <property type="entry name" value="Metallo-dependent phosphatases"/>
    <property type="match status" value="1"/>
</dbReference>
<sequence>MPAHGTPLPVDRAARPLARAGAAPHAGPVSLLRRATTVIACVVALVACASGAPAPGSPAGPPPPPPSFTLVAGGDVLIHSTVTDQAVADGGGVPDFGPQLAALAPPVSGADLALCHLEVPLARPGGPYAGYPSFNAPPELARGLAGIGYDGCSTASNHALDQGAEGLDRTLGTLDAAGLRHAGTARTPDEAGATTMYDVRGVRVAHLSATYGLNGQTVPADRPWSVSLLDPATVLSAAARARAAGAQVVVLSAHWGTENDPEPDFQQLRLAPELLASPDVDLIIGHHAHVVQPFERIGDEWVAYGLGNQLADQETPGTDDGALARFTFTPGADGRWHVNRAEYLPTWIDAGPPIRVRDVSAAPPGSPAAAARDRTDARVAGRGAVAAGLTRG</sequence>
<dbReference type="CDD" id="cd07381">
    <property type="entry name" value="MPP_CapA"/>
    <property type="match status" value="1"/>
</dbReference>
<dbReference type="PANTHER" id="PTHR33393">
    <property type="entry name" value="POLYGLUTAMINE SYNTHESIS ACCESSORY PROTEIN RV0574C-RELATED"/>
    <property type="match status" value="1"/>
</dbReference>
<protein>
    <submittedName>
        <fullName evidence="3">Poly-gamma-glutamate synthesis protein (Capsule biosynthesis protein)</fullName>
    </submittedName>
</protein>
<organism evidence="3 4">
    <name type="scientific">Actinomycetospora cinnamomea</name>
    <dbReference type="NCBI Taxonomy" id="663609"/>
    <lineage>
        <taxon>Bacteria</taxon>
        <taxon>Bacillati</taxon>
        <taxon>Actinomycetota</taxon>
        <taxon>Actinomycetes</taxon>
        <taxon>Pseudonocardiales</taxon>
        <taxon>Pseudonocardiaceae</taxon>
        <taxon>Actinomycetospora</taxon>
    </lineage>
</organism>
<dbReference type="OrthoDB" id="9810718at2"/>
<evidence type="ECO:0000256" key="1">
    <source>
        <dbReference type="ARBA" id="ARBA00005662"/>
    </source>
</evidence>
<dbReference type="InterPro" id="IPR029052">
    <property type="entry name" value="Metallo-depent_PP-like"/>
</dbReference>
<dbReference type="AlphaFoldDB" id="A0A2U1FDE3"/>
<evidence type="ECO:0000313" key="3">
    <source>
        <dbReference type="EMBL" id="PVZ10178.1"/>
    </source>
</evidence>